<organism evidence="1 2">
    <name type="scientific">Anaerobacterium chartisolvens</name>
    <dbReference type="NCBI Taxonomy" id="1297424"/>
    <lineage>
        <taxon>Bacteria</taxon>
        <taxon>Bacillati</taxon>
        <taxon>Bacillota</taxon>
        <taxon>Clostridia</taxon>
        <taxon>Eubacteriales</taxon>
        <taxon>Oscillospiraceae</taxon>
        <taxon>Anaerobacterium</taxon>
    </lineage>
</organism>
<reference evidence="1 2" key="1">
    <citation type="submission" date="2018-07" db="EMBL/GenBank/DDBJ databases">
        <title>Genomic Encyclopedia of Type Strains, Phase IV (KMG-IV): sequencing the most valuable type-strain genomes for metagenomic binning, comparative biology and taxonomic classification.</title>
        <authorList>
            <person name="Goeker M."/>
        </authorList>
    </citation>
    <scope>NUCLEOTIDE SEQUENCE [LARGE SCALE GENOMIC DNA]</scope>
    <source>
        <strain evidence="1 2">DSM 27016</strain>
    </source>
</reference>
<evidence type="ECO:0000313" key="1">
    <source>
        <dbReference type="EMBL" id="RCX20901.1"/>
    </source>
</evidence>
<name>A0A369BHL7_9FIRM</name>
<protein>
    <submittedName>
        <fullName evidence="1">Uncharacterized protein</fullName>
    </submittedName>
</protein>
<dbReference type="EMBL" id="QPJT01000001">
    <property type="protein sequence ID" value="RCX20901.1"/>
    <property type="molecule type" value="Genomic_DNA"/>
</dbReference>
<dbReference type="RefSeq" id="WP_114295853.1">
    <property type="nucleotide sequence ID" value="NZ_QPJT01000001.1"/>
</dbReference>
<accession>A0A369BHL7</accession>
<evidence type="ECO:0000313" key="2">
    <source>
        <dbReference type="Proteomes" id="UP000253034"/>
    </source>
</evidence>
<dbReference type="AlphaFoldDB" id="A0A369BHL7"/>
<dbReference type="Proteomes" id="UP000253034">
    <property type="component" value="Unassembled WGS sequence"/>
</dbReference>
<keyword evidence="2" id="KW-1185">Reference proteome</keyword>
<dbReference type="OrthoDB" id="1862884at2"/>
<proteinExistence type="predicted"/>
<sequence length="116" mass="12811">MKKRNCRKTEAERQAHETAVKLRKMTDGQICEFINGTFDSGVQEGIRQSSKKASATVDTAVHDAAIAAKKYEYEDMMLRIKDIKGIGAATIAKITEAFRDKSGKRENGSGIIKGEM</sequence>
<gene>
    <name evidence="1" type="ORF">DFR58_101103</name>
</gene>
<comment type="caution">
    <text evidence="1">The sequence shown here is derived from an EMBL/GenBank/DDBJ whole genome shotgun (WGS) entry which is preliminary data.</text>
</comment>